<dbReference type="PANTHER" id="PTHR24419:SF18">
    <property type="entry name" value="SERINE_THREONINE-PROTEIN KINASE HASPIN"/>
    <property type="match status" value="1"/>
</dbReference>
<comment type="catalytic activity">
    <reaction evidence="7">
        <text>L-threonyl-[protein] + ATP = O-phospho-L-threonyl-[protein] + ADP + H(+)</text>
        <dbReference type="Rhea" id="RHEA:46608"/>
        <dbReference type="Rhea" id="RHEA-COMP:11060"/>
        <dbReference type="Rhea" id="RHEA-COMP:11605"/>
        <dbReference type="ChEBI" id="CHEBI:15378"/>
        <dbReference type="ChEBI" id="CHEBI:30013"/>
        <dbReference type="ChEBI" id="CHEBI:30616"/>
        <dbReference type="ChEBI" id="CHEBI:61977"/>
        <dbReference type="ChEBI" id="CHEBI:456216"/>
        <dbReference type="EC" id="2.7.11.1"/>
    </reaction>
</comment>
<evidence type="ECO:0000256" key="3">
    <source>
        <dbReference type="ARBA" id="ARBA00022679"/>
    </source>
</evidence>
<feature type="domain" description="Serine/threonine-protein kinase haspin C-terminal" evidence="9">
    <location>
        <begin position="182"/>
        <end position="260"/>
    </location>
</feature>
<evidence type="ECO:0000256" key="6">
    <source>
        <dbReference type="ARBA" id="ARBA00022840"/>
    </source>
</evidence>
<reference evidence="10" key="1">
    <citation type="submission" date="2022-07" db="EMBL/GenBank/DDBJ databases">
        <title>Chromosome-level genome of Muraenolepis orangiensis.</title>
        <authorList>
            <person name="Kim J."/>
        </authorList>
    </citation>
    <scope>NUCLEOTIDE SEQUENCE</scope>
    <source>
        <strain evidence="10">KU_S4_2022</strain>
        <tissue evidence="10">Muscle</tissue>
    </source>
</reference>
<evidence type="ECO:0000256" key="8">
    <source>
        <dbReference type="ARBA" id="ARBA00048679"/>
    </source>
</evidence>
<dbReference type="GO" id="GO:0072354">
    <property type="term" value="F:histone H3T3 kinase activity"/>
    <property type="evidence" value="ECO:0007669"/>
    <property type="project" value="TreeGrafter"/>
</dbReference>
<comment type="catalytic activity">
    <reaction evidence="8">
        <text>L-seryl-[protein] + ATP = O-phospho-L-seryl-[protein] + ADP + H(+)</text>
        <dbReference type="Rhea" id="RHEA:17989"/>
        <dbReference type="Rhea" id="RHEA-COMP:9863"/>
        <dbReference type="Rhea" id="RHEA-COMP:11604"/>
        <dbReference type="ChEBI" id="CHEBI:15378"/>
        <dbReference type="ChEBI" id="CHEBI:29999"/>
        <dbReference type="ChEBI" id="CHEBI:30616"/>
        <dbReference type="ChEBI" id="CHEBI:83421"/>
        <dbReference type="ChEBI" id="CHEBI:456216"/>
        <dbReference type="EC" id="2.7.11.1"/>
    </reaction>
</comment>
<dbReference type="Gene3D" id="1.10.510.10">
    <property type="entry name" value="Transferase(Phosphotransferase) domain 1"/>
    <property type="match status" value="1"/>
</dbReference>
<dbReference type="Gene3D" id="3.30.200.20">
    <property type="entry name" value="Phosphorylase Kinase, domain 1"/>
    <property type="match status" value="1"/>
</dbReference>
<dbReference type="Proteomes" id="UP001148018">
    <property type="component" value="Unassembled WGS sequence"/>
</dbReference>
<dbReference type="GO" id="GO:0000278">
    <property type="term" value="P:mitotic cell cycle"/>
    <property type="evidence" value="ECO:0007669"/>
    <property type="project" value="TreeGrafter"/>
</dbReference>
<evidence type="ECO:0000256" key="4">
    <source>
        <dbReference type="ARBA" id="ARBA00022741"/>
    </source>
</evidence>
<proteinExistence type="predicted"/>
<comment type="caution">
    <text evidence="10">The sequence shown here is derived from an EMBL/GenBank/DDBJ whole genome shotgun (WGS) entry which is preliminary data.</text>
</comment>
<accession>A0A9Q0EVZ4</accession>
<evidence type="ECO:0000256" key="1">
    <source>
        <dbReference type="ARBA" id="ARBA00012513"/>
    </source>
</evidence>
<evidence type="ECO:0000313" key="10">
    <source>
        <dbReference type="EMBL" id="KAJ3614445.1"/>
    </source>
</evidence>
<dbReference type="GO" id="GO:0005634">
    <property type="term" value="C:nucleus"/>
    <property type="evidence" value="ECO:0007669"/>
    <property type="project" value="TreeGrafter"/>
</dbReference>
<evidence type="ECO:0000259" key="9">
    <source>
        <dbReference type="SMART" id="SM01331"/>
    </source>
</evidence>
<dbReference type="GO" id="GO:0005524">
    <property type="term" value="F:ATP binding"/>
    <property type="evidence" value="ECO:0007669"/>
    <property type="project" value="UniProtKB-KW"/>
</dbReference>
<keyword evidence="11" id="KW-1185">Reference proteome</keyword>
<keyword evidence="3" id="KW-0808">Transferase</keyword>
<dbReference type="EMBL" id="JANIIK010000034">
    <property type="protein sequence ID" value="KAJ3614445.1"/>
    <property type="molecule type" value="Genomic_DNA"/>
</dbReference>
<dbReference type="Pfam" id="PF12330">
    <property type="entry name" value="Haspin_kinase"/>
    <property type="match status" value="1"/>
</dbReference>
<sequence length="264" mass="30362">MTFRQVLRHITILKKMNSLRQPDNALNQTEGFIRLNNLHCVHGSYPMAMLNAWDRFNKERGSKNDRPDVYDQQQLFLILEFEFGGSDLENRVLSSMVVAKSILHQVTAALAVAENRLCFEHRNLHLGNVLVKTTLKKKLTFCHNGTKHSLDTKGVLVRIIDNNLARLNLGGVKVFRNIMLNEGMDQWERSDIFRCMLDANKSPESNILWIHYLSDKLRTMKYLGAGGPASKRVQEELASFHKEVLRYSSASDLLDYSPMFKVRV</sequence>
<dbReference type="GO" id="GO:0035556">
    <property type="term" value="P:intracellular signal transduction"/>
    <property type="evidence" value="ECO:0007669"/>
    <property type="project" value="TreeGrafter"/>
</dbReference>
<protein>
    <recommendedName>
        <fullName evidence="1">non-specific serine/threonine protein kinase</fullName>
        <ecNumber evidence="1">2.7.11.1</ecNumber>
    </recommendedName>
</protein>
<evidence type="ECO:0000256" key="7">
    <source>
        <dbReference type="ARBA" id="ARBA00047899"/>
    </source>
</evidence>
<dbReference type="PANTHER" id="PTHR24419">
    <property type="entry name" value="INTERLEUKIN-1 RECEPTOR-ASSOCIATED KINASE"/>
    <property type="match status" value="1"/>
</dbReference>
<evidence type="ECO:0000256" key="2">
    <source>
        <dbReference type="ARBA" id="ARBA00022527"/>
    </source>
</evidence>
<keyword evidence="5" id="KW-0418">Kinase</keyword>
<name>A0A9Q0EVZ4_9TELE</name>
<evidence type="ECO:0000256" key="5">
    <source>
        <dbReference type="ARBA" id="ARBA00022777"/>
    </source>
</evidence>
<dbReference type="GO" id="GO:0005737">
    <property type="term" value="C:cytoplasm"/>
    <property type="evidence" value="ECO:0007669"/>
    <property type="project" value="TreeGrafter"/>
</dbReference>
<dbReference type="SUPFAM" id="SSF56112">
    <property type="entry name" value="Protein kinase-like (PK-like)"/>
    <property type="match status" value="1"/>
</dbReference>
<dbReference type="AlphaFoldDB" id="A0A9Q0EVZ4"/>
<keyword evidence="4" id="KW-0547">Nucleotide-binding</keyword>
<organism evidence="10 11">
    <name type="scientific">Muraenolepis orangiensis</name>
    <name type="common">Patagonian moray cod</name>
    <dbReference type="NCBI Taxonomy" id="630683"/>
    <lineage>
        <taxon>Eukaryota</taxon>
        <taxon>Metazoa</taxon>
        <taxon>Chordata</taxon>
        <taxon>Craniata</taxon>
        <taxon>Vertebrata</taxon>
        <taxon>Euteleostomi</taxon>
        <taxon>Actinopterygii</taxon>
        <taxon>Neopterygii</taxon>
        <taxon>Teleostei</taxon>
        <taxon>Neoteleostei</taxon>
        <taxon>Acanthomorphata</taxon>
        <taxon>Zeiogadaria</taxon>
        <taxon>Gadariae</taxon>
        <taxon>Gadiformes</taxon>
        <taxon>Muraenolepidoidei</taxon>
        <taxon>Muraenolepididae</taxon>
        <taxon>Muraenolepis</taxon>
    </lineage>
</organism>
<evidence type="ECO:0000313" key="11">
    <source>
        <dbReference type="Proteomes" id="UP001148018"/>
    </source>
</evidence>
<dbReference type="SMART" id="SM01331">
    <property type="entry name" value="DUF3635"/>
    <property type="match status" value="1"/>
</dbReference>
<keyword evidence="6" id="KW-0067">ATP-binding</keyword>
<dbReference type="InterPro" id="IPR011009">
    <property type="entry name" value="Kinase-like_dom_sf"/>
</dbReference>
<dbReference type="OrthoDB" id="21018at2759"/>
<gene>
    <name evidence="10" type="ORF">NHX12_018018</name>
</gene>
<dbReference type="EC" id="2.7.11.1" evidence="1"/>
<keyword evidence="2" id="KW-0723">Serine/threonine-protein kinase</keyword>
<dbReference type="InterPro" id="IPR024604">
    <property type="entry name" value="GSG2_C"/>
</dbReference>